<dbReference type="PANTHER" id="PTHR42850">
    <property type="entry name" value="METALLOPHOSPHOESTERASE"/>
    <property type="match status" value="1"/>
</dbReference>
<evidence type="ECO:0000313" key="3">
    <source>
        <dbReference type="Proteomes" id="UP000598227"/>
    </source>
</evidence>
<dbReference type="PANTHER" id="PTHR42850:SF4">
    <property type="entry name" value="ZINC-DEPENDENT ENDOPOLYPHOSPHATASE"/>
    <property type="match status" value="1"/>
</dbReference>
<organism evidence="2 3">
    <name type="scientific">Aminobacter carboxidus</name>
    <dbReference type="NCBI Taxonomy" id="376165"/>
    <lineage>
        <taxon>Bacteria</taxon>
        <taxon>Pseudomonadati</taxon>
        <taxon>Pseudomonadota</taxon>
        <taxon>Alphaproteobacteria</taxon>
        <taxon>Hyphomicrobiales</taxon>
        <taxon>Phyllobacteriaceae</taxon>
        <taxon>Aminobacter</taxon>
    </lineage>
</organism>
<dbReference type="SUPFAM" id="SSF56300">
    <property type="entry name" value="Metallo-dependent phosphatases"/>
    <property type="match status" value="1"/>
</dbReference>
<proteinExistence type="predicted"/>
<accession>A0ABR9GGE9</accession>
<reference evidence="2 3" key="1">
    <citation type="submission" date="2020-09" db="EMBL/GenBank/DDBJ databases">
        <title>Draft Genome Sequence of Aminobacter carboxidus type strain DSM 1086, a soil Gram-negative carboxydobacterium.</title>
        <authorList>
            <person name="Turrini P."/>
            <person name="Tescari M."/>
            <person name="Artuso I."/>
            <person name="Lugli G.A."/>
            <person name="Frangipani E."/>
            <person name="Ventura M."/>
            <person name="Visca P."/>
        </authorList>
    </citation>
    <scope>NUCLEOTIDE SEQUENCE [LARGE SCALE GENOMIC DNA]</scope>
    <source>
        <strain evidence="2 3">DSM 1086</strain>
    </source>
</reference>
<sequence>MHYLDARGPEGIRIYAIGDIHGHLDLLRDMHARIAEEIARDKPADWRIVHLGDLVDRGPDSAGVIALLIAAVARDRRNIVLAGNHDVGFLDFLAQPDPDSLFARHGGRETALSYGIDLRMEDADSLRHSHCELAAAVPDSHLSFLRALPRSASFGDFFFCHAGIRPGVALERQDPEDLIWIRNEFLRYPGLHPKVVVHGHTPQAEPEVLANRVNVDTGVFHSGELTALVIDGAEKRLMSVRIPGISGRLR</sequence>
<dbReference type="InterPro" id="IPR029052">
    <property type="entry name" value="Metallo-depent_PP-like"/>
</dbReference>
<evidence type="ECO:0000259" key="1">
    <source>
        <dbReference type="Pfam" id="PF00149"/>
    </source>
</evidence>
<dbReference type="Pfam" id="PF00149">
    <property type="entry name" value="Metallophos"/>
    <property type="match status" value="1"/>
</dbReference>
<dbReference type="InterPro" id="IPR050126">
    <property type="entry name" value="Ap4A_hydrolase"/>
</dbReference>
<gene>
    <name evidence="2" type="ORF">IHE39_00350</name>
</gene>
<name>A0ABR9GGE9_9HYPH</name>
<comment type="caution">
    <text evidence="2">The sequence shown here is derived from an EMBL/GenBank/DDBJ whole genome shotgun (WGS) entry which is preliminary data.</text>
</comment>
<protein>
    <submittedName>
        <fullName evidence="2">Serine/threonine protein phosphatase</fullName>
    </submittedName>
</protein>
<dbReference type="RefSeq" id="WP_192565124.1">
    <property type="nucleotide sequence ID" value="NZ_JACZEP010000001.1"/>
</dbReference>
<dbReference type="CDD" id="cd00144">
    <property type="entry name" value="MPP_PPP_family"/>
    <property type="match status" value="1"/>
</dbReference>
<evidence type="ECO:0000313" key="2">
    <source>
        <dbReference type="EMBL" id="MBE1202735.1"/>
    </source>
</evidence>
<dbReference type="InterPro" id="IPR004843">
    <property type="entry name" value="Calcineurin-like_PHP"/>
</dbReference>
<dbReference type="Proteomes" id="UP000598227">
    <property type="component" value="Unassembled WGS sequence"/>
</dbReference>
<feature type="domain" description="Calcineurin-like phosphoesterase" evidence="1">
    <location>
        <begin position="12"/>
        <end position="207"/>
    </location>
</feature>
<keyword evidence="3" id="KW-1185">Reference proteome</keyword>
<dbReference type="Gene3D" id="3.60.21.10">
    <property type="match status" value="1"/>
</dbReference>
<dbReference type="EMBL" id="JACZEP010000001">
    <property type="protein sequence ID" value="MBE1202735.1"/>
    <property type="molecule type" value="Genomic_DNA"/>
</dbReference>